<dbReference type="Proteomes" id="UP000275078">
    <property type="component" value="Unassembled WGS sequence"/>
</dbReference>
<dbReference type="STRING" id="1160509.A0A3N4I6Z0"/>
<keyword evidence="8" id="KW-1185">Reference proteome</keyword>
<comment type="similarity">
    <text evidence="2">Belongs to the prokaryotic/mitochondrial release factor family.</text>
</comment>
<feature type="region of interest" description="Disordered" evidence="5">
    <location>
        <begin position="117"/>
        <end position="152"/>
    </location>
</feature>
<dbReference type="SUPFAM" id="SSF75620">
    <property type="entry name" value="Release factor"/>
    <property type="match status" value="1"/>
</dbReference>
<dbReference type="InterPro" id="IPR052405">
    <property type="entry name" value="Mito_Transl_Release_Factor"/>
</dbReference>
<dbReference type="InterPro" id="IPR045853">
    <property type="entry name" value="Pep_chain_release_fac_I_sf"/>
</dbReference>
<evidence type="ECO:0000256" key="1">
    <source>
        <dbReference type="ARBA" id="ARBA00004173"/>
    </source>
</evidence>
<dbReference type="InterPro" id="IPR000352">
    <property type="entry name" value="Pep_chain_release_fac_I"/>
</dbReference>
<dbReference type="GO" id="GO:0032543">
    <property type="term" value="P:mitochondrial translation"/>
    <property type="evidence" value="ECO:0007669"/>
    <property type="project" value="UniProtKB-ARBA"/>
</dbReference>
<evidence type="ECO:0000256" key="3">
    <source>
        <dbReference type="ARBA" id="ARBA00022946"/>
    </source>
</evidence>
<comment type="subcellular location">
    <subcellularLocation>
        <location evidence="1">Mitochondrion</location>
    </subcellularLocation>
</comment>
<dbReference type="PANTHER" id="PTHR46203">
    <property type="entry name" value="PROBABLE PEPTIDE CHAIN RELEASE FACTOR C12ORF65"/>
    <property type="match status" value="1"/>
</dbReference>
<dbReference type="AlphaFoldDB" id="A0A3N4I6Z0"/>
<gene>
    <name evidence="7" type="ORF">BJ508DRAFT_210682</name>
</gene>
<feature type="non-terminal residue" evidence="7">
    <location>
        <position position="152"/>
    </location>
</feature>
<proteinExistence type="inferred from homology"/>
<organism evidence="7 8">
    <name type="scientific">Ascobolus immersus RN42</name>
    <dbReference type="NCBI Taxonomy" id="1160509"/>
    <lineage>
        <taxon>Eukaryota</taxon>
        <taxon>Fungi</taxon>
        <taxon>Dikarya</taxon>
        <taxon>Ascomycota</taxon>
        <taxon>Pezizomycotina</taxon>
        <taxon>Pezizomycetes</taxon>
        <taxon>Pezizales</taxon>
        <taxon>Ascobolaceae</taxon>
        <taxon>Ascobolus</taxon>
    </lineage>
</organism>
<feature type="compositionally biased region" description="Basic residues" evidence="5">
    <location>
        <begin position="133"/>
        <end position="152"/>
    </location>
</feature>
<keyword evidence="4" id="KW-0496">Mitochondrion</keyword>
<keyword evidence="3" id="KW-0809">Transit peptide</keyword>
<dbReference type="EMBL" id="ML119693">
    <property type="protein sequence ID" value="RPA79931.1"/>
    <property type="molecule type" value="Genomic_DNA"/>
</dbReference>
<dbReference type="GO" id="GO:0003747">
    <property type="term" value="F:translation release factor activity"/>
    <property type="evidence" value="ECO:0007669"/>
    <property type="project" value="InterPro"/>
</dbReference>
<evidence type="ECO:0000256" key="2">
    <source>
        <dbReference type="ARBA" id="ARBA00010835"/>
    </source>
</evidence>
<evidence type="ECO:0000313" key="7">
    <source>
        <dbReference type="EMBL" id="RPA79931.1"/>
    </source>
</evidence>
<evidence type="ECO:0000256" key="5">
    <source>
        <dbReference type="SAM" id="MobiDB-lite"/>
    </source>
</evidence>
<evidence type="ECO:0000256" key="4">
    <source>
        <dbReference type="ARBA" id="ARBA00023128"/>
    </source>
</evidence>
<dbReference type="FunFam" id="3.30.160.20:FF:000065">
    <property type="entry name" value="Peptidyl-tRNA hydrolase domain protein"/>
    <property type="match status" value="1"/>
</dbReference>
<accession>A0A3N4I6Z0</accession>
<feature type="domain" description="Prokaryotic-type class I peptide chain release factors" evidence="6">
    <location>
        <begin position="53"/>
        <end position="148"/>
    </location>
</feature>
<dbReference type="Gene3D" id="3.30.160.20">
    <property type="match status" value="1"/>
</dbReference>
<dbReference type="OrthoDB" id="277888at2759"/>
<evidence type="ECO:0000313" key="8">
    <source>
        <dbReference type="Proteomes" id="UP000275078"/>
    </source>
</evidence>
<sequence length="152" mass="17254">MRPPRLQLPSFLCPRLRPTTYPPFLSPIPPAFTPHQSRPKSLKARDLPPKPVIPETEFTEVFLKGSGPGGQKINKTNSAVQLSHLPTGIVVKCQATRSREQNRKIARQILAMKVDEHFNGDNAREKLKESIRGRKKGSGAKKRRRKYRRLAE</sequence>
<evidence type="ECO:0000259" key="6">
    <source>
        <dbReference type="Pfam" id="PF00472"/>
    </source>
</evidence>
<dbReference type="Pfam" id="PF00472">
    <property type="entry name" value="RF-1"/>
    <property type="match status" value="1"/>
</dbReference>
<name>A0A3N4I6Z0_ASCIM</name>
<protein>
    <recommendedName>
        <fullName evidence="6">Prokaryotic-type class I peptide chain release factors domain-containing protein</fullName>
    </recommendedName>
</protein>
<dbReference type="PANTHER" id="PTHR46203:SF1">
    <property type="entry name" value="MITOCHONDRIAL TRANSLATION RELEASE FACTOR IN RESCUE"/>
    <property type="match status" value="1"/>
</dbReference>
<reference evidence="7 8" key="1">
    <citation type="journal article" date="2018" name="Nat. Ecol. Evol.">
        <title>Pezizomycetes genomes reveal the molecular basis of ectomycorrhizal truffle lifestyle.</title>
        <authorList>
            <person name="Murat C."/>
            <person name="Payen T."/>
            <person name="Noel B."/>
            <person name="Kuo A."/>
            <person name="Morin E."/>
            <person name="Chen J."/>
            <person name="Kohler A."/>
            <person name="Krizsan K."/>
            <person name="Balestrini R."/>
            <person name="Da Silva C."/>
            <person name="Montanini B."/>
            <person name="Hainaut M."/>
            <person name="Levati E."/>
            <person name="Barry K.W."/>
            <person name="Belfiori B."/>
            <person name="Cichocki N."/>
            <person name="Clum A."/>
            <person name="Dockter R.B."/>
            <person name="Fauchery L."/>
            <person name="Guy J."/>
            <person name="Iotti M."/>
            <person name="Le Tacon F."/>
            <person name="Lindquist E.A."/>
            <person name="Lipzen A."/>
            <person name="Malagnac F."/>
            <person name="Mello A."/>
            <person name="Molinier V."/>
            <person name="Miyauchi S."/>
            <person name="Poulain J."/>
            <person name="Riccioni C."/>
            <person name="Rubini A."/>
            <person name="Sitrit Y."/>
            <person name="Splivallo R."/>
            <person name="Traeger S."/>
            <person name="Wang M."/>
            <person name="Zifcakova L."/>
            <person name="Wipf D."/>
            <person name="Zambonelli A."/>
            <person name="Paolocci F."/>
            <person name="Nowrousian M."/>
            <person name="Ottonello S."/>
            <person name="Baldrian P."/>
            <person name="Spatafora J.W."/>
            <person name="Henrissat B."/>
            <person name="Nagy L.G."/>
            <person name="Aury J.M."/>
            <person name="Wincker P."/>
            <person name="Grigoriev I.V."/>
            <person name="Bonfante P."/>
            <person name="Martin F.M."/>
        </authorList>
    </citation>
    <scope>NUCLEOTIDE SEQUENCE [LARGE SCALE GENOMIC DNA]</scope>
    <source>
        <strain evidence="7 8">RN42</strain>
    </source>
</reference>
<feature type="compositionally biased region" description="Basic and acidic residues" evidence="5">
    <location>
        <begin position="117"/>
        <end position="132"/>
    </location>
</feature>
<dbReference type="GO" id="GO:0005739">
    <property type="term" value="C:mitochondrion"/>
    <property type="evidence" value="ECO:0007669"/>
    <property type="project" value="UniProtKB-SubCell"/>
</dbReference>